<dbReference type="OrthoDB" id="538223at2759"/>
<accession>A0A232LTZ1</accession>
<evidence type="ECO:0000313" key="1">
    <source>
        <dbReference type="EMBL" id="OXV07625.1"/>
    </source>
</evidence>
<dbReference type="EMBL" id="NPHW01004679">
    <property type="protein sequence ID" value="OXV07625.1"/>
    <property type="molecule type" value="Genomic_DNA"/>
</dbReference>
<protein>
    <submittedName>
        <fullName evidence="1">Uncharacterized protein</fullName>
    </submittedName>
</protein>
<feature type="non-terminal residue" evidence="1">
    <location>
        <position position="82"/>
    </location>
</feature>
<sequence>DGRYLKTDRGLLCLNSGSPDTRLYQGLSIWAIFVNNEWVTQDGQNLLWLPPDYRATCAALFGNMLVLGHASGQVTFVEFVSS</sequence>
<reference evidence="1 2" key="1">
    <citation type="journal article" date="2015" name="Environ. Microbiol.">
        <title>Metagenome sequence of Elaphomyces granulatus from sporocarp tissue reveals Ascomycota ectomycorrhizal fingerprints of genome expansion and a Proteobacteria-rich microbiome.</title>
        <authorList>
            <person name="Quandt C.A."/>
            <person name="Kohler A."/>
            <person name="Hesse C.N."/>
            <person name="Sharpton T.J."/>
            <person name="Martin F."/>
            <person name="Spatafora J.W."/>
        </authorList>
    </citation>
    <scope>NUCLEOTIDE SEQUENCE [LARGE SCALE GENOMIC DNA]</scope>
    <source>
        <strain evidence="1 2">OSC145934</strain>
    </source>
</reference>
<dbReference type="AlphaFoldDB" id="A0A232LTZ1"/>
<dbReference type="Proteomes" id="UP000243515">
    <property type="component" value="Unassembled WGS sequence"/>
</dbReference>
<keyword evidence="2" id="KW-1185">Reference proteome</keyword>
<evidence type="ECO:0000313" key="2">
    <source>
        <dbReference type="Proteomes" id="UP000243515"/>
    </source>
</evidence>
<proteinExistence type="predicted"/>
<name>A0A232LTZ1_9EURO</name>
<comment type="caution">
    <text evidence="1">The sequence shown here is derived from an EMBL/GenBank/DDBJ whole genome shotgun (WGS) entry which is preliminary data.</text>
</comment>
<gene>
    <name evidence="1" type="ORF">Egran_04609</name>
</gene>
<organism evidence="1 2">
    <name type="scientific">Elaphomyces granulatus</name>
    <dbReference type="NCBI Taxonomy" id="519963"/>
    <lineage>
        <taxon>Eukaryota</taxon>
        <taxon>Fungi</taxon>
        <taxon>Dikarya</taxon>
        <taxon>Ascomycota</taxon>
        <taxon>Pezizomycotina</taxon>
        <taxon>Eurotiomycetes</taxon>
        <taxon>Eurotiomycetidae</taxon>
        <taxon>Eurotiales</taxon>
        <taxon>Elaphomycetaceae</taxon>
        <taxon>Elaphomyces</taxon>
    </lineage>
</organism>
<feature type="non-terminal residue" evidence="1">
    <location>
        <position position="1"/>
    </location>
</feature>